<evidence type="ECO:0000313" key="3">
    <source>
        <dbReference type="Proteomes" id="UP000265541"/>
    </source>
</evidence>
<keyword evidence="1" id="KW-0812">Transmembrane</keyword>
<dbReference type="InterPro" id="IPR016977">
    <property type="entry name" value="ComGF"/>
</dbReference>
<evidence type="ECO:0000313" key="2">
    <source>
        <dbReference type="EMBL" id="RIP34240.1"/>
    </source>
</evidence>
<dbReference type="AlphaFoldDB" id="A0A3A0VJQ9"/>
<keyword evidence="1" id="KW-0472">Membrane</keyword>
<gene>
    <name evidence="2" type="ORF">BUZ14_09335</name>
</gene>
<keyword evidence="1" id="KW-1133">Transmembrane helix</keyword>
<dbReference type="EMBL" id="QYJN01000004">
    <property type="protein sequence ID" value="RIP34240.1"/>
    <property type="molecule type" value="Genomic_DNA"/>
</dbReference>
<reference evidence="2 3" key="1">
    <citation type="journal article" date="2016" name="Front. Microbiol.">
        <title>Comprehensive Phylogenetic Analysis of Bovine Non-aureus Staphylococci Species Based on Whole-Genome Sequencing.</title>
        <authorList>
            <person name="Naushad S."/>
            <person name="Barkema H.W."/>
            <person name="Luby C."/>
            <person name="Condas L.A."/>
            <person name="Nobrega D.B."/>
            <person name="Carson D.A."/>
            <person name="De Buck J."/>
        </authorList>
    </citation>
    <scope>NUCLEOTIDE SEQUENCE [LARGE SCALE GENOMIC DNA]</scope>
    <source>
        <strain evidence="2 3">SNUC 4781</strain>
    </source>
</reference>
<organism evidence="2 3">
    <name type="scientific">Staphylococcus gallinarum</name>
    <dbReference type="NCBI Taxonomy" id="1293"/>
    <lineage>
        <taxon>Bacteria</taxon>
        <taxon>Bacillati</taxon>
        <taxon>Bacillota</taxon>
        <taxon>Bacilli</taxon>
        <taxon>Bacillales</taxon>
        <taxon>Staphylococcaceae</taxon>
        <taxon>Staphylococcus</taxon>
    </lineage>
</organism>
<protein>
    <recommendedName>
        <fullName evidence="4">Competence protein ComGF</fullName>
    </recommendedName>
</protein>
<dbReference type="OrthoDB" id="2413849at2"/>
<dbReference type="Proteomes" id="UP000265541">
    <property type="component" value="Unassembled WGS sequence"/>
</dbReference>
<feature type="transmembrane region" description="Helical" evidence="1">
    <location>
        <begin position="42"/>
        <end position="63"/>
    </location>
</feature>
<proteinExistence type="predicted"/>
<comment type="caution">
    <text evidence="2">The sequence shown here is derived from an EMBL/GenBank/DDBJ whole genome shotgun (WGS) entry which is preliminary data.</text>
</comment>
<name>A0A3A0VJQ9_STAGA</name>
<evidence type="ECO:0008006" key="4">
    <source>
        <dbReference type="Google" id="ProtNLM"/>
    </source>
</evidence>
<accession>A0A3A0VJQ9</accession>
<evidence type="ECO:0000256" key="1">
    <source>
        <dbReference type="SAM" id="Phobius"/>
    </source>
</evidence>
<sequence length="174" mass="20250">MRTMNLIYIDIEYSTQIINIVLRIRRAMMRYVYHKKINSFSYIELVFVLIVVSIICSLLPILIKSITTFNKVADFDDSELIYLAKDLTDDQIVNRSKFIAINAAGNTLTLKQGNNIISYSIRNNKLVKTVNNSGNITMLNNIRSVHFQKVNYGFVLLQIKLFNKGELFERHIYF</sequence>
<dbReference type="Pfam" id="PF15980">
    <property type="entry name" value="ComGF"/>
    <property type="match status" value="1"/>
</dbReference>